<evidence type="ECO:0000313" key="1">
    <source>
        <dbReference type="EMBL" id="MPM04246.1"/>
    </source>
</evidence>
<comment type="caution">
    <text evidence="1">The sequence shown here is derived from an EMBL/GenBank/DDBJ whole genome shotgun (WGS) entry which is preliminary data.</text>
</comment>
<reference evidence="1" key="1">
    <citation type="submission" date="2019-08" db="EMBL/GenBank/DDBJ databases">
        <authorList>
            <person name="Kucharzyk K."/>
            <person name="Murdoch R.W."/>
            <person name="Higgins S."/>
            <person name="Loffler F."/>
        </authorList>
    </citation>
    <scope>NUCLEOTIDE SEQUENCE</scope>
</reference>
<organism evidence="1">
    <name type="scientific">bioreactor metagenome</name>
    <dbReference type="NCBI Taxonomy" id="1076179"/>
    <lineage>
        <taxon>unclassified sequences</taxon>
        <taxon>metagenomes</taxon>
        <taxon>ecological metagenomes</taxon>
    </lineage>
</organism>
<name>A0A644WK32_9ZZZZ</name>
<sequence>MVETLHYGEKTFEKLVADVLGKDAVSLGQEFFQPEQFIGGDPEGGVADGQGFQGLPDGHGVGQLVGGDAADPVPFHGNPLDVAVGLELLYGFPDRCAAHAELFGDFAVGEGGVGLEFAPDDGLAEVFVDDVSHGLGAEIRNVLQQRHGRSSGNKNFIFSDKSWIQHPASMSYNIPGKAKCKVV</sequence>
<protein>
    <submittedName>
        <fullName evidence="1">Uncharacterized protein</fullName>
    </submittedName>
</protein>
<accession>A0A644WK32</accession>
<gene>
    <name evidence="1" type="ORF">SDC9_50521</name>
</gene>
<dbReference type="AlphaFoldDB" id="A0A644WK32"/>
<proteinExistence type="predicted"/>
<dbReference type="EMBL" id="VSSQ01001022">
    <property type="protein sequence ID" value="MPM04246.1"/>
    <property type="molecule type" value="Genomic_DNA"/>
</dbReference>